<proteinExistence type="inferred from homology"/>
<keyword evidence="11" id="KW-1185">Reference proteome</keyword>
<evidence type="ECO:0000256" key="4">
    <source>
        <dbReference type="ARBA" id="ARBA00022692"/>
    </source>
</evidence>
<comment type="similarity">
    <text evidence="8">Belongs to the anion channel-forming bestrophin (TC 1.A.46) family.</text>
</comment>
<feature type="transmembrane region" description="Helical" evidence="9">
    <location>
        <begin position="43"/>
        <end position="62"/>
    </location>
</feature>
<dbReference type="Proteomes" id="UP001185092">
    <property type="component" value="Unassembled WGS sequence"/>
</dbReference>
<dbReference type="Pfam" id="PF25539">
    <property type="entry name" value="Bestrophin_2"/>
    <property type="match status" value="1"/>
</dbReference>
<dbReference type="GO" id="GO:0005254">
    <property type="term" value="F:chloride channel activity"/>
    <property type="evidence" value="ECO:0007669"/>
    <property type="project" value="InterPro"/>
</dbReference>
<name>A0AAE3XHE1_9BACT</name>
<dbReference type="PANTHER" id="PTHR33281:SF19">
    <property type="entry name" value="VOLTAGE-DEPENDENT ANION CHANNEL-FORMING PROTEIN YNEE"/>
    <property type="match status" value="1"/>
</dbReference>
<keyword evidence="3" id="KW-1003">Cell membrane</keyword>
<keyword evidence="4 9" id="KW-0812">Transmembrane</keyword>
<comment type="subcellular location">
    <subcellularLocation>
        <location evidence="1">Cell membrane</location>
        <topology evidence="1">Multi-pass membrane protein</topology>
    </subcellularLocation>
</comment>
<evidence type="ECO:0000256" key="8">
    <source>
        <dbReference type="ARBA" id="ARBA00034708"/>
    </source>
</evidence>
<evidence type="ECO:0000256" key="6">
    <source>
        <dbReference type="ARBA" id="ARBA00023065"/>
    </source>
</evidence>
<keyword evidence="7 9" id="KW-0472">Membrane</keyword>
<dbReference type="RefSeq" id="WP_309937181.1">
    <property type="nucleotide sequence ID" value="NZ_AP025305.1"/>
</dbReference>
<comment type="caution">
    <text evidence="10">The sequence shown here is derived from an EMBL/GenBank/DDBJ whole genome shotgun (WGS) entry which is preliminary data.</text>
</comment>
<sequence length="306" mass="35464">MVIKNGVKISFVLKETMKPLVYLISISLFAWIVYTTTEFKHDLFSFAILGVLGTALSIFLGFRINEAYERWWEARKLWGALVNYSRSFARQINTLVTRENLNASEDLKSFREEMILRHVAYINALRLHLRNQEDFDLLGKYVDEEEIEYLKEKKNVPAFIAHIQSERLRSSFKSSLSDNILLYEVDKNLIELYNIQGGCERIKNTVFPEHISHFATTMAWIFSSLVPFAIIEVERFDWFEIMTGTFIGLTLIITDRLGMELKNPFENAANDIPMTALCRTIEIDLLQMLGETDLPEKVKSNEGVLL</sequence>
<dbReference type="PANTHER" id="PTHR33281">
    <property type="entry name" value="UPF0187 PROTEIN YNEE"/>
    <property type="match status" value="1"/>
</dbReference>
<dbReference type="GO" id="GO:0005886">
    <property type="term" value="C:plasma membrane"/>
    <property type="evidence" value="ECO:0007669"/>
    <property type="project" value="UniProtKB-SubCell"/>
</dbReference>
<keyword evidence="5 9" id="KW-1133">Transmembrane helix</keyword>
<keyword evidence="2" id="KW-0813">Transport</keyword>
<evidence type="ECO:0000313" key="11">
    <source>
        <dbReference type="Proteomes" id="UP001185092"/>
    </source>
</evidence>
<evidence type="ECO:0000256" key="3">
    <source>
        <dbReference type="ARBA" id="ARBA00022475"/>
    </source>
</evidence>
<accession>A0AAE3XHE1</accession>
<gene>
    <name evidence="10" type="ORF">HNQ88_000687</name>
</gene>
<evidence type="ECO:0000313" key="10">
    <source>
        <dbReference type="EMBL" id="MDR6237711.1"/>
    </source>
</evidence>
<feature type="transmembrane region" description="Helical" evidence="9">
    <location>
        <begin position="20"/>
        <end position="37"/>
    </location>
</feature>
<keyword evidence="6" id="KW-0406">Ion transport</keyword>
<reference evidence="10" key="1">
    <citation type="submission" date="2023-07" db="EMBL/GenBank/DDBJ databases">
        <title>Genomic Encyclopedia of Type Strains, Phase IV (KMG-IV): sequencing the most valuable type-strain genomes for metagenomic binning, comparative biology and taxonomic classification.</title>
        <authorList>
            <person name="Goeker M."/>
        </authorList>
    </citation>
    <scope>NUCLEOTIDE SEQUENCE</scope>
    <source>
        <strain evidence="10">DSM 26174</strain>
    </source>
</reference>
<dbReference type="EMBL" id="JAVDQD010000001">
    <property type="protein sequence ID" value="MDR6237711.1"/>
    <property type="molecule type" value="Genomic_DNA"/>
</dbReference>
<evidence type="ECO:0000256" key="9">
    <source>
        <dbReference type="SAM" id="Phobius"/>
    </source>
</evidence>
<evidence type="ECO:0000256" key="5">
    <source>
        <dbReference type="ARBA" id="ARBA00022989"/>
    </source>
</evidence>
<evidence type="ECO:0000256" key="7">
    <source>
        <dbReference type="ARBA" id="ARBA00023136"/>
    </source>
</evidence>
<protein>
    <submittedName>
        <fullName evidence="10">Membrane protein</fullName>
    </submittedName>
</protein>
<evidence type="ECO:0000256" key="1">
    <source>
        <dbReference type="ARBA" id="ARBA00004651"/>
    </source>
</evidence>
<dbReference type="AlphaFoldDB" id="A0AAE3XHE1"/>
<dbReference type="InterPro" id="IPR044669">
    <property type="entry name" value="YneE/VCCN1/2-like"/>
</dbReference>
<evidence type="ECO:0000256" key="2">
    <source>
        <dbReference type="ARBA" id="ARBA00022448"/>
    </source>
</evidence>
<organism evidence="10 11">
    <name type="scientific">Aureibacter tunicatorum</name>
    <dbReference type="NCBI Taxonomy" id="866807"/>
    <lineage>
        <taxon>Bacteria</taxon>
        <taxon>Pseudomonadati</taxon>
        <taxon>Bacteroidota</taxon>
        <taxon>Cytophagia</taxon>
        <taxon>Cytophagales</taxon>
        <taxon>Persicobacteraceae</taxon>
        <taxon>Aureibacter</taxon>
    </lineage>
</organism>
<feature type="transmembrane region" description="Helical" evidence="9">
    <location>
        <begin position="211"/>
        <end position="230"/>
    </location>
</feature>